<evidence type="ECO:0000256" key="5">
    <source>
        <dbReference type="ARBA" id="ARBA00023136"/>
    </source>
</evidence>
<evidence type="ECO:0000259" key="8">
    <source>
        <dbReference type="Pfam" id="PF12704"/>
    </source>
</evidence>
<evidence type="ECO:0000313" key="9">
    <source>
        <dbReference type="EMBL" id="AWW00001.1"/>
    </source>
</evidence>
<dbReference type="Pfam" id="PF02687">
    <property type="entry name" value="FtsX"/>
    <property type="match status" value="2"/>
</dbReference>
<keyword evidence="2" id="KW-1003">Cell membrane</keyword>
<dbReference type="GO" id="GO:0005886">
    <property type="term" value="C:plasma membrane"/>
    <property type="evidence" value="ECO:0007669"/>
    <property type="project" value="UniProtKB-SubCell"/>
</dbReference>
<keyword evidence="9" id="KW-0131">Cell cycle</keyword>
<feature type="transmembrane region" description="Helical" evidence="6">
    <location>
        <begin position="21"/>
        <end position="42"/>
    </location>
</feature>
<dbReference type="RefSeq" id="WP_111373368.1">
    <property type="nucleotide sequence ID" value="NZ_CP029480.1"/>
</dbReference>
<dbReference type="GO" id="GO:0022857">
    <property type="term" value="F:transmembrane transporter activity"/>
    <property type="evidence" value="ECO:0007669"/>
    <property type="project" value="TreeGrafter"/>
</dbReference>
<feature type="transmembrane region" description="Helical" evidence="6">
    <location>
        <begin position="353"/>
        <end position="373"/>
    </location>
</feature>
<evidence type="ECO:0000256" key="2">
    <source>
        <dbReference type="ARBA" id="ARBA00022475"/>
    </source>
</evidence>
<keyword evidence="5 6" id="KW-0472">Membrane</keyword>
<dbReference type="InterPro" id="IPR050250">
    <property type="entry name" value="Macrolide_Exporter_MacB"/>
</dbReference>
<dbReference type="KEGG" id="als:DJ013_18240"/>
<organism evidence="9 10">
    <name type="scientific">Arcticibacterium luteifluviistationis</name>
    <dbReference type="NCBI Taxonomy" id="1784714"/>
    <lineage>
        <taxon>Bacteria</taxon>
        <taxon>Pseudomonadati</taxon>
        <taxon>Bacteroidota</taxon>
        <taxon>Cytophagia</taxon>
        <taxon>Cytophagales</taxon>
        <taxon>Leadbetterellaceae</taxon>
        <taxon>Arcticibacterium</taxon>
    </lineage>
</organism>
<feature type="domain" description="MacB-like periplasmic core" evidence="8">
    <location>
        <begin position="445"/>
        <end position="652"/>
    </location>
</feature>
<feature type="transmembrane region" description="Helical" evidence="6">
    <location>
        <begin position="774"/>
        <end position="794"/>
    </location>
</feature>
<feature type="domain" description="ABC3 transporter permease C-terminal" evidence="7">
    <location>
        <begin position="691"/>
        <end position="802"/>
    </location>
</feature>
<evidence type="ECO:0000259" key="7">
    <source>
        <dbReference type="Pfam" id="PF02687"/>
    </source>
</evidence>
<keyword evidence="3 6" id="KW-0812">Transmembrane</keyword>
<gene>
    <name evidence="9" type="ORF">DJ013_18240</name>
</gene>
<feature type="transmembrane region" description="Helical" evidence="6">
    <location>
        <begin position="439"/>
        <end position="458"/>
    </location>
</feature>
<evidence type="ECO:0000256" key="4">
    <source>
        <dbReference type="ARBA" id="ARBA00022989"/>
    </source>
</evidence>
<feature type="transmembrane region" description="Helical" evidence="6">
    <location>
        <begin position="297"/>
        <end position="318"/>
    </location>
</feature>
<feature type="transmembrane region" description="Helical" evidence="6">
    <location>
        <begin position="688"/>
        <end position="710"/>
    </location>
</feature>
<evidence type="ECO:0000256" key="1">
    <source>
        <dbReference type="ARBA" id="ARBA00004651"/>
    </source>
</evidence>
<sequence>MLKNNIKIAWRSLKKSPFFTFLNTFGLAIGMAGGLLIGLYIYDELSFDDMFADADRIHRLNVDIKFGGQAQEFAVAVPPMAAALKNDFSQVEETTRFRTWGSMLVRRPETTENQKEEQSTYADANFLSFFGLNLLEGNATTALVQPNTAILSETAAKKYFGNTSAIGKSILINNEETFKVTGVIPDLPKNSFLRNYSVFMAMEGYEESKSQEWGSNNFNTFIKLIPSVNAADFEEPLQIIFEKYMVPWAAAFMPGLNREQFEAEGNYIKYSTVALTDLHLASNRVAEMSTNSDKQNIYILSFIALFLMTLACVNFMNLSTAQSLKRAKEVGVRKTLGSSKFGLVRQFLTESGLISFLSLLVALIVAIIALPYFNDLAGKEMTIPFENPLFWLTIILTTLFLGLFSGSYPAFFLSRFVPVKVLKGGGQTNIGGGNIRNSLVVFQFAISVFLIISTLVVFQQLKFIQNKDLGFQKEQMLIIDDVYTVGNSVESFKEQVANLNMVESASLSSFLPTPSNRSDNGFELEGSGEENNSVQMQQWRVDHDYAKTLNLEMVAGRFFDKSFSTDSSGIVLNESALSILGLSPEDAIGKRLSDGIGKETPEYSTIIGVVKNFHYESFKDNIGPLSMNVSPGYANKLVVKLKPGDFKSTIAEIEEKWQAVAPGQPFNHYFMDDSFNNTYESEQRLGSIFFTFTILSLLIACLGLFGLAAFNAEKRTKEIGVRKVMGASVGQISYRLTIDFLKLVGMAILIALPLGWFVMNKWLEDFSYRIDIPIWIYALAAISAIVISVLTVSYQSIKAAVVNPVESLKSE</sequence>
<dbReference type="Proteomes" id="UP000249873">
    <property type="component" value="Chromosome"/>
</dbReference>
<dbReference type="GO" id="GO:0051301">
    <property type="term" value="P:cell division"/>
    <property type="evidence" value="ECO:0007669"/>
    <property type="project" value="UniProtKB-KW"/>
</dbReference>
<evidence type="ECO:0000256" key="3">
    <source>
        <dbReference type="ARBA" id="ARBA00022692"/>
    </source>
</evidence>
<dbReference type="InterPro" id="IPR025857">
    <property type="entry name" value="MacB_PCD"/>
</dbReference>
<dbReference type="AlphaFoldDB" id="A0A2Z4GFI0"/>
<protein>
    <submittedName>
        <fullName evidence="9">Cell division protein FtsX</fullName>
    </submittedName>
</protein>
<reference evidence="9 10" key="1">
    <citation type="submission" date="2018-05" db="EMBL/GenBank/DDBJ databases">
        <title>Complete genome sequence of Arcticibacterium luteifluviistationis SM1504T, a cytophagaceae bacterium isolated from Arctic surface seawater.</title>
        <authorList>
            <person name="Li Y."/>
            <person name="Qin Q.-L."/>
        </authorList>
    </citation>
    <scope>NUCLEOTIDE SEQUENCE [LARGE SCALE GENOMIC DNA]</scope>
    <source>
        <strain evidence="9 10">SM1504</strain>
    </source>
</reference>
<accession>A0A2Z4GFI0</accession>
<dbReference type="OrthoDB" id="5933722at2"/>
<feature type="transmembrane region" description="Helical" evidence="6">
    <location>
        <begin position="740"/>
        <end position="759"/>
    </location>
</feature>
<dbReference type="PANTHER" id="PTHR30572:SF18">
    <property type="entry name" value="ABC-TYPE MACROLIDE FAMILY EXPORT SYSTEM PERMEASE COMPONENT 2"/>
    <property type="match status" value="1"/>
</dbReference>
<keyword evidence="9" id="KW-0132">Cell division</keyword>
<evidence type="ECO:0000256" key="6">
    <source>
        <dbReference type="SAM" id="Phobius"/>
    </source>
</evidence>
<keyword evidence="10" id="KW-1185">Reference proteome</keyword>
<comment type="subcellular location">
    <subcellularLocation>
        <location evidence="1">Cell membrane</location>
        <topology evidence="1">Multi-pass membrane protein</topology>
    </subcellularLocation>
</comment>
<dbReference type="EMBL" id="CP029480">
    <property type="protein sequence ID" value="AWW00001.1"/>
    <property type="molecule type" value="Genomic_DNA"/>
</dbReference>
<dbReference type="InterPro" id="IPR003838">
    <property type="entry name" value="ABC3_permease_C"/>
</dbReference>
<dbReference type="PANTHER" id="PTHR30572">
    <property type="entry name" value="MEMBRANE COMPONENT OF TRANSPORTER-RELATED"/>
    <property type="match status" value="1"/>
</dbReference>
<evidence type="ECO:0000313" key="10">
    <source>
        <dbReference type="Proteomes" id="UP000249873"/>
    </source>
</evidence>
<keyword evidence="4 6" id="KW-1133">Transmembrane helix</keyword>
<dbReference type="Pfam" id="PF12704">
    <property type="entry name" value="MacB_PCD"/>
    <property type="match status" value="2"/>
</dbReference>
<feature type="domain" description="ABC3 transporter permease C-terminal" evidence="7">
    <location>
        <begin position="302"/>
        <end position="415"/>
    </location>
</feature>
<feature type="transmembrane region" description="Helical" evidence="6">
    <location>
        <begin position="389"/>
        <end position="413"/>
    </location>
</feature>
<name>A0A2Z4GFI0_9BACT</name>
<feature type="domain" description="MacB-like periplasmic core" evidence="8">
    <location>
        <begin position="20"/>
        <end position="237"/>
    </location>
</feature>
<proteinExistence type="predicted"/>